<dbReference type="OrthoDB" id="9767552at2"/>
<dbReference type="PANTHER" id="PTHR30160">
    <property type="entry name" value="TETRAACYLDISACCHARIDE 4'-KINASE-RELATED"/>
    <property type="match status" value="1"/>
</dbReference>
<keyword evidence="15" id="KW-1185">Reference proteome</keyword>
<comment type="pathway">
    <text evidence="2">Bacterial outer membrane biogenesis; LPS core biosynthesis.</text>
</comment>
<dbReference type="GO" id="GO:0005886">
    <property type="term" value="C:plasma membrane"/>
    <property type="evidence" value="ECO:0007669"/>
    <property type="project" value="UniProtKB-SubCell"/>
</dbReference>
<keyword evidence="3" id="KW-1003">Cell membrane</keyword>
<dbReference type="EC" id="2.4.99.23" evidence="10"/>
<dbReference type="AlphaFoldDB" id="A0A239AHV3"/>
<accession>A0A239AHV3</accession>
<evidence type="ECO:0000256" key="5">
    <source>
        <dbReference type="ARBA" id="ARBA00022676"/>
    </source>
</evidence>
<comment type="catalytic activity">
    <reaction evidence="13">
        <text>an alpha-Kdo-(2-&gt;4)-alpha-Kdo-(2-&gt;6)-lipid A + ADP-L-glycero-beta-D-manno-heptose = an L-alpha-D-Hep-(1-&gt;5)-[alpha-Kdo-(2-&gt;4)]-alpha-Kdo-(2-&gt;6)-lipid A + ADP + H(+)</text>
        <dbReference type="Rhea" id="RHEA:74067"/>
        <dbReference type="ChEBI" id="CHEBI:15378"/>
        <dbReference type="ChEBI" id="CHEBI:61506"/>
        <dbReference type="ChEBI" id="CHEBI:176431"/>
        <dbReference type="ChEBI" id="CHEBI:193068"/>
        <dbReference type="ChEBI" id="CHEBI:456216"/>
        <dbReference type="EC" id="2.4.99.23"/>
    </reaction>
</comment>
<evidence type="ECO:0000256" key="4">
    <source>
        <dbReference type="ARBA" id="ARBA00022519"/>
    </source>
</evidence>
<dbReference type="Gene3D" id="3.40.50.2000">
    <property type="entry name" value="Glycogen Phosphorylase B"/>
    <property type="match status" value="2"/>
</dbReference>
<proteinExistence type="inferred from homology"/>
<dbReference type="SUPFAM" id="SSF53756">
    <property type="entry name" value="UDP-Glycosyltransferase/glycogen phosphorylase"/>
    <property type="match status" value="1"/>
</dbReference>
<dbReference type="PANTHER" id="PTHR30160:SF19">
    <property type="entry name" value="LIPOPOLYSACCHARIDE HEPTOSYLTRANSFERASE 1"/>
    <property type="match status" value="1"/>
</dbReference>
<reference evidence="15" key="1">
    <citation type="submission" date="2017-06" db="EMBL/GenBank/DDBJ databases">
        <authorList>
            <person name="Varghese N."/>
            <person name="Submissions S."/>
        </authorList>
    </citation>
    <scope>NUCLEOTIDE SEQUENCE [LARGE SCALE GENOMIC DNA]</scope>
    <source>
        <strain evidence="15">Ca-68</strain>
    </source>
</reference>
<keyword evidence="6 14" id="KW-0808">Transferase</keyword>
<evidence type="ECO:0000256" key="2">
    <source>
        <dbReference type="ARBA" id="ARBA00004713"/>
    </source>
</evidence>
<evidence type="ECO:0000256" key="3">
    <source>
        <dbReference type="ARBA" id="ARBA00022475"/>
    </source>
</evidence>
<evidence type="ECO:0000256" key="6">
    <source>
        <dbReference type="ARBA" id="ARBA00022679"/>
    </source>
</evidence>
<gene>
    <name evidence="14" type="ORF">SAMN05192560_1904</name>
</gene>
<dbReference type="InterPro" id="IPR051199">
    <property type="entry name" value="LPS_LOS_Heptosyltrfase"/>
</dbReference>
<sequence>MPSMPRLLMIKTTSLGDVIHNLPVITDIRAAFPDMEIDWVVEESFADIPRLHPGVSQVITVAIRRWRKHLLHPATWRELQQMRQQLRTQDYDAIIDTQGLLKSALIGSQAKGAYHGQDSASARESWAAMFYQHRHTVARNQHAVTRNRELAARALGYPVPDSPPDYGITASILDPGWQLPPHYIVGLHATSRDSKLWPEPLWVALGHSLHKQGLQLVLPWGNASEEARAQRIAQAVPSCLVLPRLPLHQLASVIAHSQAAIGVDTGLVHLSAALKQPTVALYTDTDPQLTGVLAYDQRKVRNLGGKNQVPAVATVLDALKQVIIQ</sequence>
<dbReference type="GO" id="GO:0009244">
    <property type="term" value="P:lipopolysaccharide core region biosynthetic process"/>
    <property type="evidence" value="ECO:0007669"/>
    <property type="project" value="InterPro"/>
</dbReference>
<evidence type="ECO:0000256" key="1">
    <source>
        <dbReference type="ARBA" id="ARBA00004515"/>
    </source>
</evidence>
<name>A0A239AHV3_9PROT</name>
<keyword evidence="4" id="KW-0997">Cell inner membrane</keyword>
<protein>
    <recommendedName>
        <fullName evidence="11">Lipopolysaccharide heptosyltransferase 1</fullName>
        <ecNumber evidence="10">2.4.99.23</ecNumber>
    </recommendedName>
    <alternativeName>
        <fullName evidence="12">ADP-heptose:lipopolysaccharide heptosyltransferase I</fullName>
    </alternativeName>
</protein>
<evidence type="ECO:0000256" key="11">
    <source>
        <dbReference type="ARBA" id="ARBA00044190"/>
    </source>
</evidence>
<comment type="similarity">
    <text evidence="9">Belongs to the glycosyltransferase 9 family.</text>
</comment>
<comment type="subcellular location">
    <subcellularLocation>
        <location evidence="1">Cell inner membrane</location>
        <topology evidence="1">Peripheral membrane protein</topology>
        <orientation evidence="1">Cytoplasmic side</orientation>
    </subcellularLocation>
</comment>
<evidence type="ECO:0000256" key="9">
    <source>
        <dbReference type="ARBA" id="ARBA00043995"/>
    </source>
</evidence>
<keyword evidence="8" id="KW-0472">Membrane</keyword>
<keyword evidence="5" id="KW-0328">Glycosyltransferase</keyword>
<evidence type="ECO:0000256" key="8">
    <source>
        <dbReference type="ARBA" id="ARBA00023136"/>
    </source>
</evidence>
<evidence type="ECO:0000256" key="10">
    <source>
        <dbReference type="ARBA" id="ARBA00044041"/>
    </source>
</evidence>
<dbReference type="NCBIfam" id="TIGR02193">
    <property type="entry name" value="heptsyl_trn_I"/>
    <property type="match status" value="1"/>
</dbReference>
<dbReference type="InterPro" id="IPR002201">
    <property type="entry name" value="Glyco_trans_9"/>
</dbReference>
<dbReference type="GO" id="GO:0008713">
    <property type="term" value="F:ADP-heptose-lipopolysaccharide heptosyltransferase activity"/>
    <property type="evidence" value="ECO:0007669"/>
    <property type="project" value="TreeGrafter"/>
</dbReference>
<dbReference type="Proteomes" id="UP000198305">
    <property type="component" value="Unassembled WGS sequence"/>
</dbReference>
<evidence type="ECO:0000313" key="14">
    <source>
        <dbReference type="EMBL" id="SNR94598.1"/>
    </source>
</evidence>
<keyword evidence="7" id="KW-0448">Lipopolysaccharide biosynthesis</keyword>
<organism evidence="14 15">
    <name type="scientific">Methylobacillus rhizosphaerae</name>
    <dbReference type="NCBI Taxonomy" id="551994"/>
    <lineage>
        <taxon>Bacteria</taxon>
        <taxon>Pseudomonadati</taxon>
        <taxon>Pseudomonadota</taxon>
        <taxon>Betaproteobacteria</taxon>
        <taxon>Nitrosomonadales</taxon>
        <taxon>Methylophilaceae</taxon>
        <taxon>Methylobacillus</taxon>
    </lineage>
</organism>
<dbReference type="InterPro" id="IPR011908">
    <property type="entry name" value="LipoPS_heptosylTferase-I"/>
</dbReference>
<evidence type="ECO:0000256" key="13">
    <source>
        <dbReference type="ARBA" id="ARBA00049201"/>
    </source>
</evidence>
<evidence type="ECO:0000313" key="15">
    <source>
        <dbReference type="Proteomes" id="UP000198305"/>
    </source>
</evidence>
<dbReference type="GO" id="GO:0005829">
    <property type="term" value="C:cytosol"/>
    <property type="evidence" value="ECO:0007669"/>
    <property type="project" value="TreeGrafter"/>
</dbReference>
<dbReference type="CDD" id="cd03789">
    <property type="entry name" value="GT9_LPS_heptosyltransferase"/>
    <property type="match status" value="1"/>
</dbReference>
<evidence type="ECO:0000256" key="7">
    <source>
        <dbReference type="ARBA" id="ARBA00022985"/>
    </source>
</evidence>
<evidence type="ECO:0000256" key="12">
    <source>
        <dbReference type="ARBA" id="ARBA00044330"/>
    </source>
</evidence>
<dbReference type="EMBL" id="FZOA01000007">
    <property type="protein sequence ID" value="SNR94598.1"/>
    <property type="molecule type" value="Genomic_DNA"/>
</dbReference>
<dbReference type="Pfam" id="PF01075">
    <property type="entry name" value="Glyco_transf_9"/>
    <property type="match status" value="1"/>
</dbReference>